<comment type="caution">
    <text evidence="7">The sequence shown here is derived from an EMBL/GenBank/DDBJ whole genome shotgun (WGS) entry which is preliminary data.</text>
</comment>
<dbReference type="PANTHER" id="PTHR32089:SF112">
    <property type="entry name" value="LYSOZYME-LIKE PROTEIN-RELATED"/>
    <property type="match status" value="1"/>
</dbReference>
<dbReference type="Pfam" id="PF08447">
    <property type="entry name" value="PAS_3"/>
    <property type="match status" value="3"/>
</dbReference>
<protein>
    <recommendedName>
        <fullName evidence="9">Methyl-accepting chemotaxis sensory transducer with Pas/Pac sensor</fullName>
    </recommendedName>
</protein>
<dbReference type="InterPro" id="IPR004090">
    <property type="entry name" value="Chemotax_Me-accpt_rcpt"/>
</dbReference>
<feature type="domain" description="PAS" evidence="5">
    <location>
        <begin position="276"/>
        <end position="328"/>
    </location>
</feature>
<feature type="domain" description="PAS" evidence="5">
    <location>
        <begin position="400"/>
        <end position="451"/>
    </location>
</feature>
<dbReference type="SUPFAM" id="SSF58104">
    <property type="entry name" value="Methyl-accepting chemotaxis protein (MCP) signaling domain"/>
    <property type="match status" value="1"/>
</dbReference>
<feature type="domain" description="PAC" evidence="6">
    <location>
        <begin position="820"/>
        <end position="872"/>
    </location>
</feature>
<evidence type="ECO:0000256" key="2">
    <source>
        <dbReference type="ARBA" id="ARBA00029447"/>
    </source>
</evidence>
<dbReference type="PANTHER" id="PTHR32089">
    <property type="entry name" value="METHYL-ACCEPTING CHEMOTAXIS PROTEIN MCPB"/>
    <property type="match status" value="1"/>
</dbReference>
<dbReference type="InterPro" id="IPR000014">
    <property type="entry name" value="PAS"/>
</dbReference>
<dbReference type="InterPro" id="IPR013655">
    <property type="entry name" value="PAS_fold_3"/>
</dbReference>
<organism evidence="7 8">
    <name type="scientific">Algivirga pacifica</name>
    <dbReference type="NCBI Taxonomy" id="1162670"/>
    <lineage>
        <taxon>Bacteria</taxon>
        <taxon>Pseudomonadati</taxon>
        <taxon>Bacteroidota</taxon>
        <taxon>Cytophagia</taxon>
        <taxon>Cytophagales</taxon>
        <taxon>Flammeovirgaceae</taxon>
        <taxon>Algivirga</taxon>
    </lineage>
</organism>
<dbReference type="RefSeq" id="WP_345373952.1">
    <property type="nucleotide sequence ID" value="NZ_BAABJX010000053.1"/>
</dbReference>
<accession>A0ABP9DIA2</accession>
<evidence type="ECO:0000256" key="3">
    <source>
        <dbReference type="PROSITE-ProRule" id="PRU00284"/>
    </source>
</evidence>
<evidence type="ECO:0000313" key="8">
    <source>
        <dbReference type="Proteomes" id="UP001500298"/>
    </source>
</evidence>
<comment type="similarity">
    <text evidence="2">Belongs to the methyl-accepting chemotaxis (MCP) protein family.</text>
</comment>
<dbReference type="InterPro" id="IPR035965">
    <property type="entry name" value="PAS-like_dom_sf"/>
</dbReference>
<feature type="domain" description="Methyl-accepting transducer" evidence="4">
    <location>
        <begin position="1027"/>
        <end position="1263"/>
    </location>
</feature>
<dbReference type="Gene3D" id="1.10.287.950">
    <property type="entry name" value="Methyl-accepting chemotaxis protein"/>
    <property type="match status" value="1"/>
</dbReference>
<dbReference type="CDD" id="cd11386">
    <property type="entry name" value="MCP_signal"/>
    <property type="match status" value="1"/>
</dbReference>
<keyword evidence="1 3" id="KW-0807">Transducer</keyword>
<feature type="domain" description="PAS" evidence="5">
    <location>
        <begin position="761"/>
        <end position="791"/>
    </location>
</feature>
<feature type="domain" description="PAC" evidence="6">
    <location>
        <begin position="454"/>
        <end position="506"/>
    </location>
</feature>
<sequence>MKETQLNHLQEQVALMNELLLVLDADTYGVITHANTVLTKLLGVQEKDLIGLPISELMSLDSGSSEFNEVWELVQKGASYKGRFTLKTSMTNTFVAEGKFKAVMDEGGTLDKVTFVGAGLSVANDEVKQSYEEQQMADAVMDQNFGIVELSAEGEIMKANNLFVSFLRLSFEQVDELIGMNERELYTADTLEKYDALWDKLRQGKAGTESLTKQFPGGEVVWLNMTYVPILGKDGSLVRVALYAADVSEEMKVAWEGQSLLEATKNTVGNIEIGLDGKIADINARGTDYWGWTMEEVMEKGLSILDLFDEEFMKGDRAFSLEKLLEGAGADGFWMAKHKNGETFWFNGLFVPIINYDGKLSKVMLLGNDDAASSEAFETKNMLDAVMNCIDNVAIVSESDLHGTITKVNDQLCEISGYTEEELLGQPHNILRHPETPKEVFAEMWNTIQRGEVFKATYKNRTKDGDFYWVQSSIAPVLGLDGKPFKYIGVRFDMTDLFKQKSSLESINDAINVANVMYEMNLEGELTRVNENFEKVLGYSQKESIGLLHTYLVPDKEEDRIKEETLWNQLRKGEYMVADFKRLSKDGREVWLEGSYNPVKDYNGEVETVIVYVQDITERRLRNAENRGKLAALDQSQAVVEFSVSGQIEKVNDAFCEIVGYSKEELIGMHHSILCFSDFIETGAYEDFWNELREGVYQKGDFKRKAKDGEELFIHATYNPIRDMDGNVIKVVKLATDVTERKRRNAENRGKLKAIDATQLIVEFDKDRNMLEANDKFLKVTGYSREELMGQPHAMLCEQEYAESEAYNDFWAEILGGDSVVGEMKRKNKEGQDIWLRAVYTPIMDDEGRFLKVVKYADDITGFKVAFNKLSDFLEELSKGNFEAEIDTGSIELREDLAHMIENNRKMRDNMKEVIEQVNYVVQKAGREGDLSATLILDNAEGAWRELMNGVNLLLDSISSPIIELSQVIDKLSEGSLVDYFYGSAQGDVKGMTEALNKAIRNLNTLLTVINDRSDLIATLAKDTLNKHGDMDRNTMDVYKVVEEISAGVQKQVGLTDDSSRMVDSILSSALSMEDKAQVINKSAENGLEYCQDGKTLLNRLIDNINEISSSAQSTSGTIGELTERSEEISRTLNVITNIAAQTNLLALNAAIEAARAGDAGRGFAVVAEEIRKLAEDSRMSAVNIEKVIKDVHKDVSMATKAIEQMTNTVAHGNTATKDVSEVFNRIITSNEETLGLSKEVLLASNKQQKSVDIIAKNIEKIVAVAETSSEGTRRVGEVMGSMSSSVTDMGKTSEALSAIADQLKDGLGKFKL</sequence>
<dbReference type="SUPFAM" id="SSF55785">
    <property type="entry name" value="PYP-like sensor domain (PAS domain)"/>
    <property type="match status" value="7"/>
</dbReference>
<keyword evidence="8" id="KW-1185">Reference proteome</keyword>
<dbReference type="PROSITE" id="PS50112">
    <property type="entry name" value="PAS"/>
    <property type="match status" value="6"/>
</dbReference>
<evidence type="ECO:0000256" key="1">
    <source>
        <dbReference type="ARBA" id="ARBA00023224"/>
    </source>
</evidence>
<feature type="domain" description="PAC" evidence="6">
    <location>
        <begin position="698"/>
        <end position="750"/>
    </location>
</feature>
<dbReference type="InterPro" id="IPR000700">
    <property type="entry name" value="PAS-assoc_C"/>
</dbReference>
<dbReference type="InterPro" id="IPR001610">
    <property type="entry name" value="PAC"/>
</dbReference>
<evidence type="ECO:0000259" key="6">
    <source>
        <dbReference type="PROSITE" id="PS50113"/>
    </source>
</evidence>
<name>A0ABP9DIA2_9BACT</name>
<gene>
    <name evidence="7" type="ORF">GCM10023331_33850</name>
</gene>
<dbReference type="InterPro" id="IPR004089">
    <property type="entry name" value="MCPsignal_dom"/>
</dbReference>
<evidence type="ECO:0000259" key="4">
    <source>
        <dbReference type="PROSITE" id="PS50111"/>
    </source>
</evidence>
<dbReference type="Gene3D" id="3.30.450.20">
    <property type="entry name" value="PAS domain"/>
    <property type="match status" value="7"/>
</dbReference>
<dbReference type="EMBL" id="BAABJX010000053">
    <property type="protein sequence ID" value="GAA4846296.1"/>
    <property type="molecule type" value="Genomic_DNA"/>
</dbReference>
<dbReference type="SMART" id="SM00283">
    <property type="entry name" value="MA"/>
    <property type="match status" value="1"/>
</dbReference>
<evidence type="ECO:0008006" key="9">
    <source>
        <dbReference type="Google" id="ProtNLM"/>
    </source>
</evidence>
<feature type="domain" description="PAC" evidence="6">
    <location>
        <begin position="576"/>
        <end position="628"/>
    </location>
</feature>
<evidence type="ECO:0000313" key="7">
    <source>
        <dbReference type="EMBL" id="GAA4846296.1"/>
    </source>
</evidence>
<dbReference type="PROSITE" id="PS50113">
    <property type="entry name" value="PAC"/>
    <property type="match status" value="4"/>
</dbReference>
<evidence type="ECO:0000259" key="5">
    <source>
        <dbReference type="PROSITE" id="PS50112"/>
    </source>
</evidence>
<proteinExistence type="inferred from homology"/>
<dbReference type="Pfam" id="PF08448">
    <property type="entry name" value="PAS_4"/>
    <property type="match status" value="1"/>
</dbReference>
<feature type="domain" description="PAS" evidence="5">
    <location>
        <begin position="2"/>
        <end position="51"/>
    </location>
</feature>
<dbReference type="PROSITE" id="PS50111">
    <property type="entry name" value="CHEMOTAXIS_TRANSDUC_2"/>
    <property type="match status" value="1"/>
</dbReference>
<dbReference type="Pfam" id="PF13426">
    <property type="entry name" value="PAS_9"/>
    <property type="match status" value="2"/>
</dbReference>
<dbReference type="InterPro" id="IPR003660">
    <property type="entry name" value="HAMP_dom"/>
</dbReference>
<dbReference type="Pfam" id="PF00015">
    <property type="entry name" value="MCPsignal"/>
    <property type="match status" value="1"/>
</dbReference>
<reference evidence="8" key="1">
    <citation type="journal article" date="2019" name="Int. J. Syst. Evol. Microbiol.">
        <title>The Global Catalogue of Microorganisms (GCM) 10K type strain sequencing project: providing services to taxonomists for standard genome sequencing and annotation.</title>
        <authorList>
            <consortium name="The Broad Institute Genomics Platform"/>
            <consortium name="The Broad Institute Genome Sequencing Center for Infectious Disease"/>
            <person name="Wu L."/>
            <person name="Ma J."/>
        </authorList>
    </citation>
    <scope>NUCLEOTIDE SEQUENCE [LARGE SCALE GENOMIC DNA]</scope>
    <source>
        <strain evidence="8">JCM 18326</strain>
    </source>
</reference>
<dbReference type="Gene3D" id="1.20.120.1530">
    <property type="match status" value="1"/>
</dbReference>
<feature type="domain" description="PAS" evidence="5">
    <location>
        <begin position="500"/>
        <end position="546"/>
    </location>
</feature>
<dbReference type="Pfam" id="PF18947">
    <property type="entry name" value="HAMP_2"/>
    <property type="match status" value="1"/>
</dbReference>
<dbReference type="PRINTS" id="PR00260">
    <property type="entry name" value="CHEMTRNSDUCR"/>
</dbReference>
<dbReference type="SMART" id="SM00086">
    <property type="entry name" value="PAC"/>
    <property type="match status" value="5"/>
</dbReference>
<dbReference type="Proteomes" id="UP001500298">
    <property type="component" value="Unassembled WGS sequence"/>
</dbReference>
<dbReference type="NCBIfam" id="TIGR00229">
    <property type="entry name" value="sensory_box"/>
    <property type="match status" value="4"/>
</dbReference>
<dbReference type="InterPro" id="IPR013656">
    <property type="entry name" value="PAS_4"/>
</dbReference>
<dbReference type="CDD" id="cd00130">
    <property type="entry name" value="PAS"/>
    <property type="match status" value="7"/>
</dbReference>
<dbReference type="SMART" id="SM00091">
    <property type="entry name" value="PAS"/>
    <property type="match status" value="7"/>
</dbReference>
<feature type="domain" description="PAS" evidence="5">
    <location>
        <begin position="639"/>
        <end position="699"/>
    </location>
</feature>